<feature type="region of interest" description="Disordered" evidence="1">
    <location>
        <begin position="1"/>
        <end position="24"/>
    </location>
</feature>
<dbReference type="Proteomes" id="UP000275078">
    <property type="component" value="Unassembled WGS sequence"/>
</dbReference>
<evidence type="ECO:0000256" key="2">
    <source>
        <dbReference type="SAM" id="Phobius"/>
    </source>
</evidence>
<feature type="compositionally biased region" description="Polar residues" evidence="1">
    <location>
        <begin position="12"/>
        <end position="21"/>
    </location>
</feature>
<feature type="transmembrane region" description="Helical" evidence="2">
    <location>
        <begin position="79"/>
        <end position="101"/>
    </location>
</feature>
<dbReference type="STRING" id="1160509.A0A3N4HE06"/>
<evidence type="ECO:0000313" key="4">
    <source>
        <dbReference type="Proteomes" id="UP000275078"/>
    </source>
</evidence>
<feature type="transmembrane region" description="Helical" evidence="2">
    <location>
        <begin position="139"/>
        <end position="159"/>
    </location>
</feature>
<organism evidence="3 4">
    <name type="scientific">Ascobolus immersus RN42</name>
    <dbReference type="NCBI Taxonomy" id="1160509"/>
    <lineage>
        <taxon>Eukaryota</taxon>
        <taxon>Fungi</taxon>
        <taxon>Dikarya</taxon>
        <taxon>Ascomycota</taxon>
        <taxon>Pezizomycotina</taxon>
        <taxon>Pezizomycetes</taxon>
        <taxon>Pezizales</taxon>
        <taxon>Ascobolaceae</taxon>
        <taxon>Ascobolus</taxon>
    </lineage>
</organism>
<dbReference type="EMBL" id="ML119860">
    <property type="protein sequence ID" value="RPA72475.1"/>
    <property type="molecule type" value="Genomic_DNA"/>
</dbReference>
<keyword evidence="2" id="KW-1133">Transmembrane helix</keyword>
<name>A0A3N4HE06_ASCIM</name>
<accession>A0A3N4HE06</accession>
<sequence length="671" mass="73947">MKSSKPKYAESQVASESGNSSRGEKKGIIRRLGSWYKSRNRLTGGFTDFALLVATVASCVLVILIFLEKINVEAKIFRGLKPTVLVIYGTTVVATASLAFVTRQVDAYLWTQLIPGKGGLNLGEIGSLAQWTVSPVARLAYVASGATLSIKLLGMLLFVNPFLQPLVLQGIVEREIYKNISIPLISQATAFSYRGWMGGPTYEVDIGSRFRQDEAILAAASFVFDNSIPPILLKTANDAITLAKQEVGDAANAEYTENLGRNTADRTVEQLEYLGIQLPEPLSVNRTSLNLTLDSVYPVIEAACHTEELDNALFRIADGSASDFGTREFRNETSGLTVTLGRGLNGTFANFTTAYQNSPTKNTLPNGVFGYIFGAFVPVQGVTPRFRGSKFQNPLFQIGCTLSFGLTTIRQHPMPSPRTIYSREKKSFTPANISLYDADEYLRRLAIPYNIGMPIPPSDTEEDDDETDIPSAFTFAARRPQKRLKSYYDARVEFFAGSAVGHLLLGSSKGLTQLLNTDDPSIDAVPLGIQEIWETASKMALIRDPLSSESLRVFHTKMVPVMEYRYRRRYLGFFFIPLLAVFASVAGVFHKYNTGKEIIVGYDPVLIAMRGGKLSEFDDELRPKHGYLPVDAEKFVAKGEYKEGSKAIALKVYRPSPPTSSDSDSDYQIDP</sequence>
<dbReference type="AlphaFoldDB" id="A0A3N4HE06"/>
<protein>
    <submittedName>
        <fullName evidence="3">Uncharacterized protein</fullName>
    </submittedName>
</protein>
<feature type="transmembrane region" description="Helical" evidence="2">
    <location>
        <begin position="49"/>
        <end position="67"/>
    </location>
</feature>
<evidence type="ECO:0000313" key="3">
    <source>
        <dbReference type="EMBL" id="RPA72475.1"/>
    </source>
</evidence>
<keyword evidence="2" id="KW-0472">Membrane</keyword>
<feature type="transmembrane region" description="Helical" evidence="2">
    <location>
        <begin position="570"/>
        <end position="589"/>
    </location>
</feature>
<reference evidence="3 4" key="1">
    <citation type="journal article" date="2018" name="Nat. Ecol. Evol.">
        <title>Pezizomycetes genomes reveal the molecular basis of ectomycorrhizal truffle lifestyle.</title>
        <authorList>
            <person name="Murat C."/>
            <person name="Payen T."/>
            <person name="Noel B."/>
            <person name="Kuo A."/>
            <person name="Morin E."/>
            <person name="Chen J."/>
            <person name="Kohler A."/>
            <person name="Krizsan K."/>
            <person name="Balestrini R."/>
            <person name="Da Silva C."/>
            <person name="Montanini B."/>
            <person name="Hainaut M."/>
            <person name="Levati E."/>
            <person name="Barry K.W."/>
            <person name="Belfiori B."/>
            <person name="Cichocki N."/>
            <person name="Clum A."/>
            <person name="Dockter R.B."/>
            <person name="Fauchery L."/>
            <person name="Guy J."/>
            <person name="Iotti M."/>
            <person name="Le Tacon F."/>
            <person name="Lindquist E.A."/>
            <person name="Lipzen A."/>
            <person name="Malagnac F."/>
            <person name="Mello A."/>
            <person name="Molinier V."/>
            <person name="Miyauchi S."/>
            <person name="Poulain J."/>
            <person name="Riccioni C."/>
            <person name="Rubini A."/>
            <person name="Sitrit Y."/>
            <person name="Splivallo R."/>
            <person name="Traeger S."/>
            <person name="Wang M."/>
            <person name="Zifcakova L."/>
            <person name="Wipf D."/>
            <person name="Zambonelli A."/>
            <person name="Paolocci F."/>
            <person name="Nowrousian M."/>
            <person name="Ottonello S."/>
            <person name="Baldrian P."/>
            <person name="Spatafora J.W."/>
            <person name="Henrissat B."/>
            <person name="Nagy L.G."/>
            <person name="Aury J.M."/>
            <person name="Wincker P."/>
            <person name="Grigoriev I.V."/>
            <person name="Bonfante P."/>
            <person name="Martin F.M."/>
        </authorList>
    </citation>
    <scope>NUCLEOTIDE SEQUENCE [LARGE SCALE GENOMIC DNA]</scope>
    <source>
        <strain evidence="3 4">RN42</strain>
    </source>
</reference>
<keyword evidence="4" id="KW-1185">Reference proteome</keyword>
<dbReference type="OrthoDB" id="5144532at2759"/>
<gene>
    <name evidence="3" type="ORF">BJ508DRAFT_367221</name>
</gene>
<keyword evidence="2" id="KW-0812">Transmembrane</keyword>
<proteinExistence type="predicted"/>
<evidence type="ECO:0000256" key="1">
    <source>
        <dbReference type="SAM" id="MobiDB-lite"/>
    </source>
</evidence>